<evidence type="ECO:0000313" key="3">
    <source>
        <dbReference type="Proteomes" id="UP000278962"/>
    </source>
</evidence>
<dbReference type="AlphaFoldDB" id="A0A660L1N1"/>
<organism evidence="2 3">
    <name type="scientific">Solirubrobacter pauli</name>
    <dbReference type="NCBI Taxonomy" id="166793"/>
    <lineage>
        <taxon>Bacteria</taxon>
        <taxon>Bacillati</taxon>
        <taxon>Actinomycetota</taxon>
        <taxon>Thermoleophilia</taxon>
        <taxon>Solirubrobacterales</taxon>
        <taxon>Solirubrobacteraceae</taxon>
        <taxon>Solirubrobacter</taxon>
    </lineage>
</organism>
<dbReference type="PANTHER" id="PTHR43312">
    <property type="entry name" value="D-THREO-ALDOSE 1-DEHYDROGENASE"/>
    <property type="match status" value="1"/>
</dbReference>
<evidence type="ECO:0000313" key="2">
    <source>
        <dbReference type="EMBL" id="RKQ87328.1"/>
    </source>
</evidence>
<dbReference type="RefSeq" id="WP_121255777.1">
    <property type="nucleotide sequence ID" value="NZ_RBIL01000002.1"/>
</dbReference>
<dbReference type="Gene3D" id="3.20.20.100">
    <property type="entry name" value="NADP-dependent oxidoreductase domain"/>
    <property type="match status" value="1"/>
</dbReference>
<accession>A0A660L1N1</accession>
<dbReference type="Pfam" id="PF00248">
    <property type="entry name" value="Aldo_ket_red"/>
    <property type="match status" value="1"/>
</dbReference>
<keyword evidence="3" id="KW-1185">Reference proteome</keyword>
<dbReference type="CDD" id="cd19095">
    <property type="entry name" value="AKR_PA4992-like"/>
    <property type="match status" value="1"/>
</dbReference>
<gene>
    <name evidence="2" type="ORF">C8N24_5349</name>
</gene>
<dbReference type="OrthoDB" id="9783572at2"/>
<proteinExistence type="predicted"/>
<dbReference type="SUPFAM" id="SSF51430">
    <property type="entry name" value="NAD(P)-linked oxidoreductase"/>
    <property type="match status" value="1"/>
</dbReference>
<sequence length="247" mass="27047">METRELGRGGPRVPVVGMGTWQTLDVRGTRDEVVHAALDAGSTLIDTSPMYGEAQRVLAHGLQGRREEAFVADKLWTPDDREAERQAQRALDWYGRVDLYQVHNLVGWRARLDLLEHLRGDGKVGVIGATHYAPSAFDELATVMRTGRIGAIQIPYNPVEREVERLILPLAEELGLGVLVMRPLGAGRLVARVGADELIKWALSDPRVTAVIPASSKPERVRSNAAAGDGPWLDADQREAIARRAAA</sequence>
<reference evidence="2 3" key="1">
    <citation type="submission" date="2018-10" db="EMBL/GenBank/DDBJ databases">
        <title>Genomic Encyclopedia of Archaeal and Bacterial Type Strains, Phase II (KMG-II): from individual species to whole genera.</title>
        <authorList>
            <person name="Goeker M."/>
        </authorList>
    </citation>
    <scope>NUCLEOTIDE SEQUENCE [LARGE SCALE GENOMIC DNA]</scope>
    <source>
        <strain evidence="2 3">DSM 14954</strain>
    </source>
</reference>
<comment type="caution">
    <text evidence="2">The sequence shown here is derived from an EMBL/GenBank/DDBJ whole genome shotgun (WGS) entry which is preliminary data.</text>
</comment>
<evidence type="ECO:0000259" key="1">
    <source>
        <dbReference type="Pfam" id="PF00248"/>
    </source>
</evidence>
<protein>
    <submittedName>
        <fullName evidence="2">Diketogulonate reductase-like aldo/keto reductase</fullName>
    </submittedName>
</protein>
<dbReference type="EMBL" id="RBIL01000002">
    <property type="protein sequence ID" value="RKQ87328.1"/>
    <property type="molecule type" value="Genomic_DNA"/>
</dbReference>
<name>A0A660L1N1_9ACTN</name>
<feature type="domain" description="NADP-dependent oxidoreductase" evidence="1">
    <location>
        <begin position="16"/>
        <end position="193"/>
    </location>
</feature>
<dbReference type="InterPro" id="IPR023210">
    <property type="entry name" value="NADP_OxRdtase_dom"/>
</dbReference>
<dbReference type="Proteomes" id="UP000278962">
    <property type="component" value="Unassembled WGS sequence"/>
</dbReference>
<dbReference type="PANTHER" id="PTHR43312:SF1">
    <property type="entry name" value="NADP-DEPENDENT OXIDOREDUCTASE DOMAIN-CONTAINING PROTEIN"/>
    <property type="match status" value="1"/>
</dbReference>
<dbReference type="InterPro" id="IPR053135">
    <property type="entry name" value="AKR2_Oxidoreductase"/>
</dbReference>
<dbReference type="InterPro" id="IPR036812">
    <property type="entry name" value="NAD(P)_OxRdtase_dom_sf"/>
</dbReference>